<dbReference type="PANTHER" id="PTHR21152:SF40">
    <property type="entry name" value="ALANINE--GLYOXYLATE AMINOTRANSFERASE"/>
    <property type="match status" value="1"/>
</dbReference>
<evidence type="ECO:0000256" key="1">
    <source>
        <dbReference type="ARBA" id="ARBA00001933"/>
    </source>
</evidence>
<dbReference type="PANTHER" id="PTHR21152">
    <property type="entry name" value="AMINOTRANSFERASE CLASS V"/>
    <property type="match status" value="1"/>
</dbReference>
<accession>A0ABQ4NKE3</accession>
<dbReference type="InterPro" id="IPR015424">
    <property type="entry name" value="PyrdxlP-dep_Trfase"/>
</dbReference>
<organism evidence="5 6">
    <name type="scientific">Jannaschia pagri</name>
    <dbReference type="NCBI Taxonomy" id="2829797"/>
    <lineage>
        <taxon>Bacteria</taxon>
        <taxon>Pseudomonadati</taxon>
        <taxon>Pseudomonadota</taxon>
        <taxon>Alphaproteobacteria</taxon>
        <taxon>Rhodobacterales</taxon>
        <taxon>Roseobacteraceae</taxon>
        <taxon>Jannaschia</taxon>
    </lineage>
</organism>
<dbReference type="Gene3D" id="3.90.1150.10">
    <property type="entry name" value="Aspartate Aminotransferase, domain 1"/>
    <property type="match status" value="1"/>
</dbReference>
<evidence type="ECO:0000259" key="4">
    <source>
        <dbReference type="Pfam" id="PF00266"/>
    </source>
</evidence>
<gene>
    <name evidence="5" type="ORF">JANAI62_15180</name>
</gene>
<dbReference type="InterPro" id="IPR015422">
    <property type="entry name" value="PyrdxlP-dep_Trfase_small"/>
</dbReference>
<dbReference type="PIRSF" id="PIRSF000524">
    <property type="entry name" value="SPT"/>
    <property type="match status" value="1"/>
</dbReference>
<dbReference type="EMBL" id="BPFH01000002">
    <property type="protein sequence ID" value="GIT94895.1"/>
    <property type="molecule type" value="Genomic_DNA"/>
</dbReference>
<evidence type="ECO:0000256" key="2">
    <source>
        <dbReference type="ARBA" id="ARBA00009236"/>
    </source>
</evidence>
<evidence type="ECO:0000313" key="6">
    <source>
        <dbReference type="Proteomes" id="UP000786693"/>
    </source>
</evidence>
<name>A0ABQ4NKE3_9RHOB</name>
<feature type="domain" description="Aminotransferase class V" evidence="4">
    <location>
        <begin position="107"/>
        <end position="349"/>
    </location>
</feature>
<dbReference type="Pfam" id="PF00266">
    <property type="entry name" value="Aminotran_5"/>
    <property type="match status" value="1"/>
</dbReference>
<keyword evidence="6" id="KW-1185">Reference proteome</keyword>
<comment type="similarity">
    <text evidence="2">Belongs to the class-V pyridoxal-phosphate-dependent aminotransferase family.</text>
</comment>
<comment type="caution">
    <text evidence="5">The sequence shown here is derived from an EMBL/GenBank/DDBJ whole genome shotgun (WGS) entry which is preliminary data.</text>
</comment>
<dbReference type="InterPro" id="IPR000192">
    <property type="entry name" value="Aminotrans_V_dom"/>
</dbReference>
<dbReference type="Gene3D" id="3.40.640.10">
    <property type="entry name" value="Type I PLP-dependent aspartate aminotransferase-like (Major domain)"/>
    <property type="match status" value="1"/>
</dbReference>
<keyword evidence="3" id="KW-0663">Pyridoxal phosphate</keyword>
<dbReference type="InterPro" id="IPR024169">
    <property type="entry name" value="SP_NH2Trfase/AEP_transaminase"/>
</dbReference>
<dbReference type="InterPro" id="IPR015421">
    <property type="entry name" value="PyrdxlP-dep_Trfase_major"/>
</dbReference>
<evidence type="ECO:0000256" key="3">
    <source>
        <dbReference type="ARBA" id="ARBA00022898"/>
    </source>
</evidence>
<comment type="cofactor">
    <cofactor evidence="1">
        <name>pyridoxal 5'-phosphate</name>
        <dbReference type="ChEBI" id="CHEBI:597326"/>
    </cofactor>
</comment>
<sequence length="433" mass="46863">MPCQAQIDRRLWQGYLPKVPNRQEQTMRDATPAPACLANGPHVLSIPGPSIMPDRVLRAMHRPSPNIYEGELVDLTHSLIPDLKAVARTDHNATIYIGNGHAVWEASLANTHARGDLVLVPRTGTFADGWAEMARGLGLRVETLDFGNRVAMDPAAIGQRLRDDTAHEITSVLVVQVDTSSSVLTDIAAIRAEMDAAGHPALLMADCMASMGCDVFEMDAWGVDVAIAGCQKGLMTPAGVSFVFYNDKADRARERADCVTGYWDWRPRTKPDIYFKYFYGTGPTHHLYGLREALDMLVHEEGVEAAWARHGLLAEALWAACDQWEAPGGLELNVRDRAHRSHAVTAVRLPERGTALRNWCSDSFGLTLGIGIGMAPLGTLEWDGFFRVGHMGHVSGHTMMGTLGGIEAALAALDIPHGRGGLAAAAQVLAGKV</sequence>
<dbReference type="Proteomes" id="UP000786693">
    <property type="component" value="Unassembled WGS sequence"/>
</dbReference>
<evidence type="ECO:0000313" key="5">
    <source>
        <dbReference type="EMBL" id="GIT94895.1"/>
    </source>
</evidence>
<proteinExistence type="inferred from homology"/>
<reference evidence="5 6" key="1">
    <citation type="submission" date="2021-05" db="EMBL/GenBank/DDBJ databases">
        <title>Bacteria Genome sequencing.</title>
        <authorList>
            <person name="Takabe Y."/>
            <person name="Nakajima Y."/>
            <person name="Suzuki S."/>
            <person name="Shiozaki T."/>
        </authorList>
    </citation>
    <scope>NUCLEOTIDE SEQUENCE [LARGE SCALE GENOMIC DNA]</scope>
    <source>
        <strain evidence="5 6">AI_62</strain>
    </source>
</reference>
<protein>
    <submittedName>
        <fullName evidence="5">Septum site-determining protein</fullName>
    </submittedName>
</protein>
<dbReference type="SUPFAM" id="SSF53383">
    <property type="entry name" value="PLP-dependent transferases"/>
    <property type="match status" value="1"/>
</dbReference>